<evidence type="ECO:0000259" key="1">
    <source>
        <dbReference type="PROSITE" id="PS50097"/>
    </source>
</evidence>
<protein>
    <recommendedName>
        <fullName evidence="1">BTB domain-containing protein</fullName>
    </recommendedName>
</protein>
<evidence type="ECO:0000313" key="3">
    <source>
        <dbReference type="Proteomes" id="UP001055115"/>
    </source>
</evidence>
<dbReference type="PROSITE" id="PS50097">
    <property type="entry name" value="BTB"/>
    <property type="match status" value="1"/>
</dbReference>
<accession>A0AA37P730</accession>
<dbReference type="InterPro" id="IPR011333">
    <property type="entry name" value="SKP1/BTB/POZ_sf"/>
</dbReference>
<feature type="domain" description="BTB" evidence="1">
    <location>
        <begin position="18"/>
        <end position="87"/>
    </location>
</feature>
<dbReference type="Gene3D" id="3.30.710.10">
    <property type="entry name" value="Potassium Channel Kv1.1, Chain A"/>
    <property type="match status" value="1"/>
</dbReference>
<dbReference type="InterPro" id="IPR000210">
    <property type="entry name" value="BTB/POZ_dom"/>
</dbReference>
<dbReference type="EMBL" id="BQXU01000003">
    <property type="protein sequence ID" value="GKT41764.1"/>
    <property type="molecule type" value="Genomic_DNA"/>
</dbReference>
<gene>
    <name evidence="2" type="ORF">ColSpa_01945</name>
</gene>
<name>A0AA37P730_9PEZI</name>
<dbReference type="GeneID" id="73322747"/>
<dbReference type="RefSeq" id="XP_049124114.1">
    <property type="nucleotide sequence ID" value="XM_049268157.1"/>
</dbReference>
<dbReference type="SUPFAM" id="SSF54695">
    <property type="entry name" value="POZ domain"/>
    <property type="match status" value="1"/>
</dbReference>
<organism evidence="2 3">
    <name type="scientific">Colletotrichum spaethianum</name>
    <dbReference type="NCBI Taxonomy" id="700344"/>
    <lineage>
        <taxon>Eukaryota</taxon>
        <taxon>Fungi</taxon>
        <taxon>Dikarya</taxon>
        <taxon>Ascomycota</taxon>
        <taxon>Pezizomycotina</taxon>
        <taxon>Sordariomycetes</taxon>
        <taxon>Hypocreomycetidae</taxon>
        <taxon>Glomerellales</taxon>
        <taxon>Glomerellaceae</taxon>
        <taxon>Colletotrichum</taxon>
        <taxon>Colletotrichum spaethianum species complex</taxon>
    </lineage>
</organism>
<comment type="caution">
    <text evidence="2">The sequence shown here is derived from an EMBL/GenBank/DDBJ whole genome shotgun (WGS) entry which is preliminary data.</text>
</comment>
<evidence type="ECO:0000313" key="2">
    <source>
        <dbReference type="EMBL" id="GKT41764.1"/>
    </source>
</evidence>
<dbReference type="CDD" id="cd18186">
    <property type="entry name" value="BTB_POZ_ZBTB_KLHL-like"/>
    <property type="match status" value="1"/>
</dbReference>
<dbReference type="AlphaFoldDB" id="A0AA37P730"/>
<dbReference type="Proteomes" id="UP001055115">
    <property type="component" value="Unassembled WGS sequence"/>
</dbReference>
<proteinExistence type="predicted"/>
<keyword evidence="3" id="KW-1185">Reference proteome</keyword>
<sequence>MTAVDMADETIEMLHPAWDAALIVADANSQKKFLVSSHVLRIASTYFSTLFTSNFEEGTKIQNGLRPEICLQDDSPDAMEVILSILHYKYKSEWYTINAKCFAIIARHCDKYCCTESLKPWVDRWLAHLGRTIERRDIGYLLAATSAVGEAVPFQKISQLAVLKLPLDYDFSSWSKIETLASLSEEITRYITWKTKEVTMRLYSLLQETVTSLATNQSDISRMHSFRCIKCLRVYEKSRSPNCPKCPLGEGERPGARDYQMFCCSETRVAECTLILTKHQLYPNEKAWRKGPIAEIVRRFNMVRETRTHECDFDQQCPLRKRLVELEEAVVDVIEGIQGQSLRPLVAEEPVIRSGDEGEDEAN</sequence>
<dbReference type="Pfam" id="PF00651">
    <property type="entry name" value="BTB"/>
    <property type="match status" value="1"/>
</dbReference>
<reference evidence="2 3" key="1">
    <citation type="submission" date="2022-03" db="EMBL/GenBank/DDBJ databases">
        <title>Genome data of Colletotrichum spp.</title>
        <authorList>
            <person name="Utami Y.D."/>
            <person name="Hiruma K."/>
        </authorList>
    </citation>
    <scope>NUCLEOTIDE SEQUENCE [LARGE SCALE GENOMIC DNA]</scope>
    <source>
        <strain evidence="2 3">MAFF 239500</strain>
    </source>
</reference>